<evidence type="ECO:0000313" key="3">
    <source>
        <dbReference type="Proteomes" id="UP000712713"/>
    </source>
</evidence>
<dbReference type="Proteomes" id="UP000712713">
    <property type="component" value="Unassembled WGS sequence"/>
</dbReference>
<organism evidence="2 3">
    <name type="scientific">Tessaracoccus flavescens</name>
    <dbReference type="NCBI Taxonomy" id="399497"/>
    <lineage>
        <taxon>Bacteria</taxon>
        <taxon>Bacillati</taxon>
        <taxon>Actinomycetota</taxon>
        <taxon>Actinomycetes</taxon>
        <taxon>Propionibacteriales</taxon>
        <taxon>Propionibacteriaceae</taxon>
        <taxon>Tessaracoccus</taxon>
    </lineage>
</organism>
<reference evidence="2" key="1">
    <citation type="journal article" date="2021" name="PeerJ">
        <title>Extensive microbial diversity within the chicken gut microbiome revealed by metagenomics and culture.</title>
        <authorList>
            <person name="Gilroy R."/>
            <person name="Ravi A."/>
            <person name="Getino M."/>
            <person name="Pursley I."/>
            <person name="Horton D.L."/>
            <person name="Alikhan N.F."/>
            <person name="Baker D."/>
            <person name="Gharbi K."/>
            <person name="Hall N."/>
            <person name="Watson M."/>
            <person name="Adriaenssens E.M."/>
            <person name="Foster-Nyarko E."/>
            <person name="Jarju S."/>
            <person name="Secka A."/>
            <person name="Antonio M."/>
            <person name="Oren A."/>
            <person name="Chaudhuri R.R."/>
            <person name="La Ragione R."/>
            <person name="Hildebrand F."/>
            <person name="Pallen M.J."/>
        </authorList>
    </citation>
    <scope>NUCLEOTIDE SEQUENCE</scope>
    <source>
        <strain evidence="2">ChiGjej3B3-7470</strain>
    </source>
</reference>
<keyword evidence="1" id="KW-0732">Signal</keyword>
<protein>
    <recommendedName>
        <fullName evidence="4">Lipoprotein</fullName>
    </recommendedName>
</protein>
<evidence type="ECO:0000313" key="2">
    <source>
        <dbReference type="EMBL" id="HJE52411.1"/>
    </source>
</evidence>
<comment type="caution">
    <text evidence="2">The sequence shown here is derived from an EMBL/GenBank/DDBJ whole genome shotgun (WGS) entry which is preliminary data.</text>
</comment>
<proteinExistence type="predicted"/>
<accession>A0A921ERY2</accession>
<reference evidence="2" key="2">
    <citation type="submission" date="2021-09" db="EMBL/GenBank/DDBJ databases">
        <authorList>
            <person name="Gilroy R."/>
        </authorList>
    </citation>
    <scope>NUCLEOTIDE SEQUENCE</scope>
    <source>
        <strain evidence="2">ChiGjej3B3-7470</strain>
    </source>
</reference>
<feature type="chain" id="PRO_5036881608" description="Lipoprotein" evidence="1">
    <location>
        <begin position="28"/>
        <end position="163"/>
    </location>
</feature>
<feature type="signal peptide" evidence="1">
    <location>
        <begin position="1"/>
        <end position="27"/>
    </location>
</feature>
<evidence type="ECO:0008006" key="4">
    <source>
        <dbReference type="Google" id="ProtNLM"/>
    </source>
</evidence>
<evidence type="ECO:0000256" key="1">
    <source>
        <dbReference type="SAM" id="SignalP"/>
    </source>
</evidence>
<gene>
    <name evidence="2" type="ORF">K8V15_10650</name>
</gene>
<sequence>MKLTRLVPVAVAAVALLAGCTPTSGTAAVVDGARLSEARVGEIIDGCIAASGGTEENFPRRAVVQNFLVARLFDRVAAEAQDVTTEQLKQIAQQQYPTFMADDACAELAIDSTKVGFLEQVDRNHVIGQAAAADVELNPRYGAWNPRAEGLFDSASLSVPAGR</sequence>
<dbReference type="PROSITE" id="PS51257">
    <property type="entry name" value="PROKAR_LIPOPROTEIN"/>
    <property type="match status" value="1"/>
</dbReference>
<name>A0A921ERY2_9ACTN</name>
<dbReference type="AlphaFoldDB" id="A0A921ERY2"/>
<dbReference type="EMBL" id="DYZF01000271">
    <property type="protein sequence ID" value="HJE52411.1"/>
    <property type="molecule type" value="Genomic_DNA"/>
</dbReference>